<evidence type="ECO:0000259" key="4">
    <source>
        <dbReference type="PROSITE" id="PS51379"/>
    </source>
</evidence>
<sequence>MKLTLQVWRQASAKAKGGFEKYALEGLDENMSVPEMLDFLNEKLIKEGKDPVAFESDCREGICGQCGIAINGHVQSPEKRATTCQTHLRSFRDGDEIHLEPFRAAAFPIKKDLCIDRTALDRIISKGGFIGVNTGQAPEANSILIGHETAEAAFDAAACIGCGACVAVCKNASAALFTGAKISHLSMLPQGKLESKTRVQQMVAQMDEEGFGSCTFTGACEKVCPQGISVAHIVTMNREFWKS</sequence>
<dbReference type="OrthoDB" id="9804391at2"/>
<dbReference type="NCBIfam" id="NF005746">
    <property type="entry name" value="PRK07570.1"/>
    <property type="match status" value="1"/>
</dbReference>
<dbReference type="SUPFAM" id="SSF54292">
    <property type="entry name" value="2Fe-2S ferredoxin-like"/>
    <property type="match status" value="1"/>
</dbReference>
<evidence type="ECO:0000256" key="1">
    <source>
        <dbReference type="ARBA" id="ARBA00001927"/>
    </source>
</evidence>
<dbReference type="GO" id="GO:0009055">
    <property type="term" value="F:electron transfer activity"/>
    <property type="evidence" value="ECO:0007669"/>
    <property type="project" value="InterPro"/>
</dbReference>
<dbReference type="PROSITE" id="PS00197">
    <property type="entry name" value="2FE2S_FER_1"/>
    <property type="match status" value="1"/>
</dbReference>
<dbReference type="EMBL" id="PVTR01000005">
    <property type="protein sequence ID" value="PRY88023.1"/>
    <property type="molecule type" value="Genomic_DNA"/>
</dbReference>
<comment type="cofactor">
    <cofactor evidence="1">
        <name>[3Fe-4S] cluster</name>
        <dbReference type="ChEBI" id="CHEBI:21137"/>
    </cofactor>
</comment>
<evidence type="ECO:0000256" key="2">
    <source>
        <dbReference type="ARBA" id="ARBA00009433"/>
    </source>
</evidence>
<dbReference type="InterPro" id="IPR036010">
    <property type="entry name" value="2Fe-2S_ferredoxin-like_sf"/>
</dbReference>
<dbReference type="AlphaFoldDB" id="A0A2T0WMU5"/>
<proteinExistence type="inferred from homology"/>
<comment type="caution">
    <text evidence="5">The sequence shown here is derived from an EMBL/GenBank/DDBJ whole genome shotgun (WGS) entry which is preliminary data.</text>
</comment>
<dbReference type="GO" id="GO:0009060">
    <property type="term" value="P:aerobic respiration"/>
    <property type="evidence" value="ECO:0007669"/>
    <property type="project" value="TreeGrafter"/>
</dbReference>
<dbReference type="Gene3D" id="1.10.1060.10">
    <property type="entry name" value="Alpha-helical ferredoxin"/>
    <property type="match status" value="1"/>
</dbReference>
<dbReference type="Proteomes" id="UP000238157">
    <property type="component" value="Unassembled WGS sequence"/>
</dbReference>
<dbReference type="PANTHER" id="PTHR11921:SF41">
    <property type="entry name" value="SUCCINATE DEHYDROGENASE"/>
    <property type="match status" value="1"/>
</dbReference>
<evidence type="ECO:0000313" key="6">
    <source>
        <dbReference type="Proteomes" id="UP000238157"/>
    </source>
</evidence>
<evidence type="ECO:0000256" key="3">
    <source>
        <dbReference type="ARBA" id="ARBA00034078"/>
    </source>
</evidence>
<feature type="domain" description="4Fe-4S ferredoxin-type" evidence="4">
    <location>
        <begin position="150"/>
        <end position="179"/>
    </location>
</feature>
<dbReference type="Gene3D" id="3.10.20.30">
    <property type="match status" value="1"/>
</dbReference>
<dbReference type="InterPro" id="IPR006058">
    <property type="entry name" value="2Fe2S_fd_BS"/>
</dbReference>
<dbReference type="InterPro" id="IPR012675">
    <property type="entry name" value="Beta-grasp_dom_sf"/>
</dbReference>
<accession>A0A2T0WMU5</accession>
<dbReference type="PROSITE" id="PS51379">
    <property type="entry name" value="4FE4S_FER_2"/>
    <property type="match status" value="1"/>
</dbReference>
<dbReference type="InterPro" id="IPR025192">
    <property type="entry name" value="Succ_DH/fum_Rdtase_N"/>
</dbReference>
<reference evidence="5 6" key="1">
    <citation type="submission" date="2018-03" db="EMBL/GenBank/DDBJ databases">
        <title>Genomic Encyclopedia of Archaeal and Bacterial Type Strains, Phase II (KMG-II): from individual species to whole genera.</title>
        <authorList>
            <person name="Goeker M."/>
        </authorList>
    </citation>
    <scope>NUCLEOTIDE SEQUENCE [LARGE SCALE GENOMIC DNA]</scope>
    <source>
        <strain evidence="5 6">DSM 27929</strain>
    </source>
</reference>
<dbReference type="InterPro" id="IPR017896">
    <property type="entry name" value="4Fe4S_Fe-S-bd"/>
</dbReference>
<dbReference type="SUPFAM" id="SSF46548">
    <property type="entry name" value="alpha-helical ferredoxin"/>
    <property type="match status" value="1"/>
</dbReference>
<dbReference type="Pfam" id="PF13085">
    <property type="entry name" value="Fer2_3"/>
    <property type="match status" value="1"/>
</dbReference>
<name>A0A2T0WMU5_9BACT</name>
<comment type="cofactor">
    <cofactor evidence="3">
        <name>[2Fe-2S] cluster</name>
        <dbReference type="ChEBI" id="CHEBI:190135"/>
    </cofactor>
</comment>
<gene>
    <name evidence="5" type="ORF">CLW00_105144</name>
</gene>
<dbReference type="GO" id="GO:0022904">
    <property type="term" value="P:respiratory electron transport chain"/>
    <property type="evidence" value="ECO:0007669"/>
    <property type="project" value="TreeGrafter"/>
</dbReference>
<dbReference type="RefSeq" id="WP_106133516.1">
    <property type="nucleotide sequence ID" value="NZ_PVTR01000005.1"/>
</dbReference>
<organism evidence="5 6">
    <name type="scientific">Mongoliibacter ruber</name>
    <dbReference type="NCBI Taxonomy" id="1750599"/>
    <lineage>
        <taxon>Bacteria</taxon>
        <taxon>Pseudomonadati</taxon>
        <taxon>Bacteroidota</taxon>
        <taxon>Cytophagia</taxon>
        <taxon>Cytophagales</taxon>
        <taxon>Cyclobacteriaceae</taxon>
        <taxon>Mongoliibacter</taxon>
    </lineage>
</organism>
<dbReference type="InterPro" id="IPR009051">
    <property type="entry name" value="Helical_ferredxn"/>
</dbReference>
<dbReference type="PANTHER" id="PTHR11921">
    <property type="entry name" value="SUCCINATE DEHYDROGENASE IRON-SULFUR PROTEIN"/>
    <property type="match status" value="1"/>
</dbReference>
<keyword evidence="6" id="KW-1185">Reference proteome</keyword>
<protein>
    <submittedName>
        <fullName evidence="5">Succinate dehydrogenase / fumarate reductase iron-sulfur subunit</fullName>
    </submittedName>
</protein>
<evidence type="ECO:0000313" key="5">
    <source>
        <dbReference type="EMBL" id="PRY88023.1"/>
    </source>
</evidence>
<dbReference type="Pfam" id="PF12838">
    <property type="entry name" value="Fer4_7"/>
    <property type="match status" value="1"/>
</dbReference>
<dbReference type="GO" id="GO:0051537">
    <property type="term" value="F:2 iron, 2 sulfur cluster binding"/>
    <property type="evidence" value="ECO:0007669"/>
    <property type="project" value="InterPro"/>
</dbReference>
<comment type="similarity">
    <text evidence="2">Belongs to the succinate dehydrogenase/fumarate reductase iron-sulfur protein family.</text>
</comment>
<dbReference type="InterPro" id="IPR050573">
    <property type="entry name" value="SDH/FRD_Iron-Sulfur"/>
</dbReference>